<gene>
    <name evidence="2" type="ORF">QZM70_26910</name>
</gene>
<accession>A0ABT8NYC2</accession>
<dbReference type="Proteomes" id="UP001172217">
    <property type="component" value="Unassembled WGS sequence"/>
</dbReference>
<evidence type="ECO:0000313" key="3">
    <source>
        <dbReference type="Proteomes" id="UP001172217"/>
    </source>
</evidence>
<evidence type="ECO:0000313" key="2">
    <source>
        <dbReference type="EMBL" id="MDN7526576.1"/>
    </source>
</evidence>
<comment type="caution">
    <text evidence="2">The sequence shown here is derived from an EMBL/GenBank/DDBJ whole genome shotgun (WGS) entry which is preliminary data.</text>
</comment>
<organism evidence="2 3">
    <name type="scientific">Burkholderia orbicola</name>
    <dbReference type="NCBI Taxonomy" id="2978683"/>
    <lineage>
        <taxon>Bacteria</taxon>
        <taxon>Pseudomonadati</taxon>
        <taxon>Pseudomonadota</taxon>
        <taxon>Betaproteobacteria</taxon>
        <taxon>Burkholderiales</taxon>
        <taxon>Burkholderiaceae</taxon>
        <taxon>Burkholderia</taxon>
        <taxon>Burkholderia cepacia complex</taxon>
    </lineage>
</organism>
<feature type="region of interest" description="Disordered" evidence="1">
    <location>
        <begin position="375"/>
        <end position="404"/>
    </location>
</feature>
<proteinExistence type="predicted"/>
<keyword evidence="3" id="KW-1185">Reference proteome</keyword>
<dbReference type="RefSeq" id="WP_301771160.1">
    <property type="nucleotide sequence ID" value="NZ_JAUJQL010000016.1"/>
</dbReference>
<name>A0ABT8NYC2_9BURK</name>
<feature type="compositionally biased region" description="Basic and acidic residues" evidence="1">
    <location>
        <begin position="383"/>
        <end position="404"/>
    </location>
</feature>
<evidence type="ECO:0000256" key="1">
    <source>
        <dbReference type="SAM" id="MobiDB-lite"/>
    </source>
</evidence>
<protein>
    <submittedName>
        <fullName evidence="2">Inovirus-type Gp2 protein</fullName>
    </submittedName>
</protein>
<sequence>MIKDGMIEGEYSDEEVWSMEPYEALMFAGQDGDIVATRIANETSIASDVSYITSVVKRLLITKRSLLRLIPVAAIHPRRPNTKVVEATSGGECFLRCLQMDLERIIDRYSDIGGFNRYFGIFYDAVMRDVPLANGSMPLAIAARLEWLPFGDRDFFSDDVLELFVNYSNQAIERIRQQGGDEAFQNWSLRIQRRSKENEERLLSLIDACLSVNHHILVLRFDLGYSQFYCDRTLAGEQTVSYEEMREHRVALRRFLKRHLKDRLRAGACKGLAFAIKMEFGLDKQHHFHVIVILNGNVVRKDVGITEMICNYWKSEITKGKGGACNCNQRTYQKRGIGSIRRGEHEKLKVLRETVVPYIAKADFYGKMAKPDSHRTFWSSHPPKIDAIPKGRKRVEADKGAEMQ</sequence>
<reference evidence="2" key="1">
    <citation type="submission" date="2023-07" db="EMBL/GenBank/DDBJ databases">
        <title>A collection of bacterial strains from the Burkholderia cepacia Research Laboratory and Repository.</title>
        <authorList>
            <person name="Lipuma J."/>
            <person name="Spilker T."/>
            <person name="Caverly L."/>
        </authorList>
    </citation>
    <scope>NUCLEOTIDE SEQUENCE</scope>
    <source>
        <strain evidence="2">AU45194</strain>
    </source>
</reference>
<dbReference type="EMBL" id="JAUJQL010000016">
    <property type="protein sequence ID" value="MDN7526576.1"/>
    <property type="molecule type" value="Genomic_DNA"/>
</dbReference>